<organism evidence="6 7">
    <name type="scientific">Bacillus songklensis</name>
    <dbReference type="NCBI Taxonomy" id="1069116"/>
    <lineage>
        <taxon>Bacteria</taxon>
        <taxon>Bacillati</taxon>
        <taxon>Bacillota</taxon>
        <taxon>Bacilli</taxon>
        <taxon>Bacillales</taxon>
        <taxon>Bacillaceae</taxon>
        <taxon>Bacillus</taxon>
    </lineage>
</organism>
<evidence type="ECO:0000256" key="3">
    <source>
        <dbReference type="ARBA" id="ARBA00023163"/>
    </source>
</evidence>
<dbReference type="PANTHER" id="PTHR30146">
    <property type="entry name" value="LACI-RELATED TRANSCRIPTIONAL REPRESSOR"/>
    <property type="match status" value="1"/>
</dbReference>
<accession>A0ABV8B107</accession>
<dbReference type="SMART" id="SM00354">
    <property type="entry name" value="HTH_LACI"/>
    <property type="match status" value="1"/>
</dbReference>
<dbReference type="CDD" id="cd01392">
    <property type="entry name" value="HTH_LacI"/>
    <property type="match status" value="1"/>
</dbReference>
<reference evidence="7" key="1">
    <citation type="journal article" date="2019" name="Int. J. Syst. Evol. Microbiol.">
        <title>The Global Catalogue of Microorganisms (GCM) 10K type strain sequencing project: providing services to taxonomists for standard genome sequencing and annotation.</title>
        <authorList>
            <consortium name="The Broad Institute Genomics Platform"/>
            <consortium name="The Broad Institute Genome Sequencing Center for Infectious Disease"/>
            <person name="Wu L."/>
            <person name="Ma J."/>
        </authorList>
    </citation>
    <scope>NUCLEOTIDE SEQUENCE [LARGE SCALE GENOMIC DNA]</scope>
    <source>
        <strain evidence="7">CCUG 61889</strain>
    </source>
</reference>
<gene>
    <name evidence="6" type="ORF">ACFOU2_08370</name>
</gene>
<dbReference type="PRINTS" id="PR00036">
    <property type="entry name" value="HTHLACI"/>
</dbReference>
<dbReference type="PANTHER" id="PTHR30146:SF24">
    <property type="entry name" value="XYLOSE OPERON REGULATORY PROTEIN"/>
    <property type="match status" value="1"/>
</dbReference>
<dbReference type="InterPro" id="IPR001387">
    <property type="entry name" value="Cro/C1-type_HTH"/>
</dbReference>
<proteinExistence type="predicted"/>
<name>A0ABV8B107_9BACI</name>
<sequence length="356" mass="39731">MNSNQVNRLTGGTMKQKVTIRDVAKYAGVSPATVSYVINDVKKVSDETKDRVSQAIKDLNYQPDFTAISLSKKKSNMLGVMIPLVGDSLAPIFKENHYYSELISGIEYVSRKNGYDFLISGIGKPEDCKNWVMKRNLDGLIFLNSFPEHLYEEMKTLSTPLVLIDTYEGYEDFYSHIRIDDELGGYLAAKHLIELGHTSIGFIAPRMKGEIDQKRFRGFQRAMQEANLSINEELIFESKNGSFESGYCIGTKIAEINTEMTAIFATADILAMGIIKALNENGKQVPNDYSIVGFDDLMISRYASPSLTTIRQDVVNKGVVSAQMLIDAIELKETDPTAMTLPVELVVRESTARLSL</sequence>
<dbReference type="Gene3D" id="3.40.50.2300">
    <property type="match status" value="2"/>
</dbReference>
<dbReference type="InterPro" id="IPR000843">
    <property type="entry name" value="HTH_LacI"/>
</dbReference>
<feature type="domain" description="HTH cro/C1-type" evidence="5">
    <location>
        <begin position="15"/>
        <end position="62"/>
    </location>
</feature>
<evidence type="ECO:0000259" key="5">
    <source>
        <dbReference type="PROSITE" id="PS50943"/>
    </source>
</evidence>
<evidence type="ECO:0000313" key="7">
    <source>
        <dbReference type="Proteomes" id="UP001595752"/>
    </source>
</evidence>
<protein>
    <submittedName>
        <fullName evidence="6">LacI family DNA-binding transcriptional regulator</fullName>
    </submittedName>
</protein>
<dbReference type="InterPro" id="IPR010982">
    <property type="entry name" value="Lambda_DNA-bd_dom_sf"/>
</dbReference>
<dbReference type="EMBL" id="JBHRZT010000032">
    <property type="protein sequence ID" value="MFC3883520.1"/>
    <property type="molecule type" value="Genomic_DNA"/>
</dbReference>
<dbReference type="GO" id="GO:0003677">
    <property type="term" value="F:DNA binding"/>
    <property type="evidence" value="ECO:0007669"/>
    <property type="project" value="UniProtKB-KW"/>
</dbReference>
<dbReference type="Pfam" id="PF13377">
    <property type="entry name" value="Peripla_BP_3"/>
    <property type="match status" value="1"/>
</dbReference>
<keyword evidence="1" id="KW-0805">Transcription regulation</keyword>
<dbReference type="PROSITE" id="PS50932">
    <property type="entry name" value="HTH_LACI_2"/>
    <property type="match status" value="1"/>
</dbReference>
<dbReference type="Proteomes" id="UP001595752">
    <property type="component" value="Unassembled WGS sequence"/>
</dbReference>
<evidence type="ECO:0000256" key="2">
    <source>
        <dbReference type="ARBA" id="ARBA00023125"/>
    </source>
</evidence>
<keyword evidence="2 6" id="KW-0238">DNA-binding</keyword>
<dbReference type="PROSITE" id="PS00356">
    <property type="entry name" value="HTH_LACI_1"/>
    <property type="match status" value="1"/>
</dbReference>
<keyword evidence="7" id="KW-1185">Reference proteome</keyword>
<dbReference type="PROSITE" id="PS50943">
    <property type="entry name" value="HTH_CROC1"/>
    <property type="match status" value="1"/>
</dbReference>
<dbReference type="SUPFAM" id="SSF47413">
    <property type="entry name" value="lambda repressor-like DNA-binding domains"/>
    <property type="match status" value="1"/>
</dbReference>
<comment type="caution">
    <text evidence="6">The sequence shown here is derived from an EMBL/GenBank/DDBJ whole genome shotgun (WGS) entry which is preliminary data.</text>
</comment>
<feature type="domain" description="HTH lacI-type" evidence="4">
    <location>
        <begin position="18"/>
        <end position="72"/>
    </location>
</feature>
<keyword evidence="3" id="KW-0804">Transcription</keyword>
<dbReference type="InterPro" id="IPR028082">
    <property type="entry name" value="Peripla_BP_I"/>
</dbReference>
<dbReference type="InterPro" id="IPR046335">
    <property type="entry name" value="LacI/GalR-like_sensor"/>
</dbReference>
<evidence type="ECO:0000313" key="6">
    <source>
        <dbReference type="EMBL" id="MFC3883520.1"/>
    </source>
</evidence>
<dbReference type="Pfam" id="PF00356">
    <property type="entry name" value="LacI"/>
    <property type="match status" value="1"/>
</dbReference>
<dbReference type="SUPFAM" id="SSF53822">
    <property type="entry name" value="Periplasmic binding protein-like I"/>
    <property type="match status" value="1"/>
</dbReference>
<evidence type="ECO:0000259" key="4">
    <source>
        <dbReference type="PROSITE" id="PS50932"/>
    </source>
</evidence>
<evidence type="ECO:0000256" key="1">
    <source>
        <dbReference type="ARBA" id="ARBA00023015"/>
    </source>
</evidence>
<dbReference type="Gene3D" id="1.10.260.40">
    <property type="entry name" value="lambda repressor-like DNA-binding domains"/>
    <property type="match status" value="1"/>
</dbReference>
<dbReference type="CDD" id="cd06267">
    <property type="entry name" value="PBP1_LacI_sugar_binding-like"/>
    <property type="match status" value="1"/>
</dbReference>